<organism evidence="4 5">
    <name type="scientific">Macrococcus hajekii</name>
    <dbReference type="NCBI Taxonomy" id="198482"/>
    <lineage>
        <taxon>Bacteria</taxon>
        <taxon>Bacillati</taxon>
        <taxon>Bacillota</taxon>
        <taxon>Bacilli</taxon>
        <taxon>Bacillales</taxon>
        <taxon>Staphylococcaceae</taxon>
        <taxon>Macrococcus</taxon>
    </lineage>
</organism>
<dbReference type="InterPro" id="IPR010982">
    <property type="entry name" value="Lambda_DNA-bd_dom_sf"/>
</dbReference>
<evidence type="ECO:0000259" key="3">
    <source>
        <dbReference type="PROSITE" id="PS50943"/>
    </source>
</evidence>
<dbReference type="PROSITE" id="PS50943">
    <property type="entry name" value="HTH_CROC1"/>
    <property type="match status" value="1"/>
</dbReference>
<protein>
    <submittedName>
        <fullName evidence="4">XRE family transcriptional regulator</fullName>
    </submittedName>
</protein>
<comment type="caution">
    <text evidence="4">The sequence shown here is derived from an EMBL/GenBank/DDBJ whole genome shotgun (WGS) entry which is preliminary data.</text>
</comment>
<dbReference type="EMBL" id="SCWE01000002">
    <property type="protein sequence ID" value="TDM02068.1"/>
    <property type="molecule type" value="Genomic_DNA"/>
</dbReference>
<keyword evidence="1" id="KW-0238">DNA-binding</keyword>
<keyword evidence="2" id="KW-0175">Coiled coil</keyword>
<sequence>MINKEAEKLGEYIKKLRKDKKVTAKELAGYVGYSQSYISAIENNNNNNVPSKRVLIRLAEALKCIGYDYKETLNTLYKICGYPDEFESWNKNFINQLNKLRGMYDNLSNETLNKPYLNIEYLLTSKLDLVFSYKKNDYDHYVNLTEKQKRYILTMITEMLYLTGVEEKIDGEINQAIEENNKINNEMLVDINISEKISKLRKHLEILNTLNKNFSEENFRFEYNTNLYLLNFGEIEKINFDKKTLEEAITLVSSEIQKLTKAYDEHYKED</sequence>
<dbReference type="GO" id="GO:0003677">
    <property type="term" value="F:DNA binding"/>
    <property type="evidence" value="ECO:0007669"/>
    <property type="project" value="UniProtKB-KW"/>
</dbReference>
<dbReference type="InterPro" id="IPR050807">
    <property type="entry name" value="TransReg_Diox_bact_type"/>
</dbReference>
<dbReference type="GO" id="GO:0003700">
    <property type="term" value="F:DNA-binding transcription factor activity"/>
    <property type="evidence" value="ECO:0007669"/>
    <property type="project" value="TreeGrafter"/>
</dbReference>
<dbReference type="Pfam" id="PF01381">
    <property type="entry name" value="HTH_3"/>
    <property type="match status" value="1"/>
</dbReference>
<proteinExistence type="predicted"/>
<evidence type="ECO:0000256" key="1">
    <source>
        <dbReference type="ARBA" id="ARBA00023125"/>
    </source>
</evidence>
<dbReference type="SUPFAM" id="SSF47413">
    <property type="entry name" value="lambda repressor-like DNA-binding domains"/>
    <property type="match status" value="1"/>
</dbReference>
<keyword evidence="5" id="KW-1185">Reference proteome</keyword>
<accession>A0A4R6BK36</accession>
<dbReference type="SMART" id="SM00530">
    <property type="entry name" value="HTH_XRE"/>
    <property type="match status" value="1"/>
</dbReference>
<dbReference type="AlphaFoldDB" id="A0A4R6BK36"/>
<name>A0A4R6BK36_9STAP</name>
<dbReference type="OrthoDB" id="2905717at2"/>
<evidence type="ECO:0000313" key="4">
    <source>
        <dbReference type="EMBL" id="TDM02068.1"/>
    </source>
</evidence>
<reference evidence="4 5" key="1">
    <citation type="submission" date="2019-01" db="EMBL/GenBank/DDBJ databases">
        <title>Draft genome sequences of the type strains of six Macrococcus species.</title>
        <authorList>
            <person name="Mazhar S."/>
            <person name="Altermann E."/>
            <person name="Hill C."/>
            <person name="Mcauliffe O."/>
        </authorList>
    </citation>
    <scope>NUCLEOTIDE SEQUENCE [LARGE SCALE GENOMIC DNA]</scope>
    <source>
        <strain evidence="4 5">CCM4809</strain>
    </source>
</reference>
<evidence type="ECO:0000256" key="2">
    <source>
        <dbReference type="SAM" id="Coils"/>
    </source>
</evidence>
<gene>
    <name evidence="4" type="ORF">ERX37_07650</name>
</gene>
<dbReference type="PANTHER" id="PTHR46797">
    <property type="entry name" value="HTH-TYPE TRANSCRIPTIONAL REGULATOR"/>
    <property type="match status" value="1"/>
</dbReference>
<dbReference type="Gene3D" id="1.10.260.40">
    <property type="entry name" value="lambda repressor-like DNA-binding domains"/>
    <property type="match status" value="1"/>
</dbReference>
<dbReference type="Proteomes" id="UP000295328">
    <property type="component" value="Unassembled WGS sequence"/>
</dbReference>
<dbReference type="RefSeq" id="WP_133430079.1">
    <property type="nucleotide sequence ID" value="NZ_BMCC01000003.1"/>
</dbReference>
<evidence type="ECO:0000313" key="5">
    <source>
        <dbReference type="Proteomes" id="UP000295328"/>
    </source>
</evidence>
<dbReference type="CDD" id="cd00093">
    <property type="entry name" value="HTH_XRE"/>
    <property type="match status" value="1"/>
</dbReference>
<dbReference type="GO" id="GO:0005829">
    <property type="term" value="C:cytosol"/>
    <property type="evidence" value="ECO:0007669"/>
    <property type="project" value="TreeGrafter"/>
</dbReference>
<dbReference type="PANTHER" id="PTHR46797:SF1">
    <property type="entry name" value="METHYLPHOSPHONATE SYNTHASE"/>
    <property type="match status" value="1"/>
</dbReference>
<feature type="domain" description="HTH cro/C1-type" evidence="3">
    <location>
        <begin position="13"/>
        <end position="69"/>
    </location>
</feature>
<feature type="coiled-coil region" evidence="2">
    <location>
        <begin position="166"/>
        <end position="217"/>
    </location>
</feature>
<dbReference type="InterPro" id="IPR001387">
    <property type="entry name" value="Cro/C1-type_HTH"/>
</dbReference>